<evidence type="ECO:0000256" key="1">
    <source>
        <dbReference type="SAM" id="Phobius"/>
    </source>
</evidence>
<sequence length="136" mass="15300">THAQKANRRLMRRCFSPILLSSVFLFAAAIPYLISYFYRLEKVAQSPSCTFNSICQRPASLGNVLYWTSSNSLHDCLKKCYLIKNCTYAVFDSGSCWGGVNISLEDGVDRDFCGIYTLERDSIADPEQCKSVSDLL</sequence>
<dbReference type="AlphaFoldDB" id="A0A7I4XV92"/>
<accession>A0A7I4XV92</accession>
<evidence type="ECO:0000313" key="3">
    <source>
        <dbReference type="WBParaSite" id="HCON_00010887-00001"/>
    </source>
</evidence>
<keyword evidence="2" id="KW-1185">Reference proteome</keyword>
<feature type="transmembrane region" description="Helical" evidence="1">
    <location>
        <begin position="18"/>
        <end position="38"/>
    </location>
</feature>
<keyword evidence="1" id="KW-1133">Transmembrane helix</keyword>
<dbReference type="Proteomes" id="UP000025227">
    <property type="component" value="Unplaced"/>
</dbReference>
<organism evidence="2 3">
    <name type="scientific">Haemonchus contortus</name>
    <name type="common">Barber pole worm</name>
    <dbReference type="NCBI Taxonomy" id="6289"/>
    <lineage>
        <taxon>Eukaryota</taxon>
        <taxon>Metazoa</taxon>
        <taxon>Ecdysozoa</taxon>
        <taxon>Nematoda</taxon>
        <taxon>Chromadorea</taxon>
        <taxon>Rhabditida</taxon>
        <taxon>Rhabditina</taxon>
        <taxon>Rhabditomorpha</taxon>
        <taxon>Strongyloidea</taxon>
        <taxon>Trichostrongylidae</taxon>
        <taxon>Haemonchus</taxon>
    </lineage>
</organism>
<reference evidence="3" key="1">
    <citation type="submission" date="2020-12" db="UniProtKB">
        <authorList>
            <consortium name="WormBaseParasite"/>
        </authorList>
    </citation>
    <scope>IDENTIFICATION</scope>
    <source>
        <strain evidence="3">MHco3</strain>
    </source>
</reference>
<keyword evidence="1" id="KW-0812">Transmembrane</keyword>
<keyword evidence="1" id="KW-0472">Membrane</keyword>
<name>A0A7I4XV92_HAECO</name>
<evidence type="ECO:0000313" key="2">
    <source>
        <dbReference type="Proteomes" id="UP000025227"/>
    </source>
</evidence>
<proteinExistence type="predicted"/>
<dbReference type="WBParaSite" id="HCON_00010887-00001">
    <property type="protein sequence ID" value="HCON_00010887-00001"/>
    <property type="gene ID" value="HCON_00010887"/>
</dbReference>
<protein>
    <submittedName>
        <fullName evidence="3">Apple domain-containing protein</fullName>
    </submittedName>
</protein>